<gene>
    <name evidence="3" type="ORF">QJS10_CPB17g00550</name>
</gene>
<keyword evidence="4" id="KW-1185">Reference proteome</keyword>
<evidence type="ECO:0000313" key="4">
    <source>
        <dbReference type="Proteomes" id="UP001180020"/>
    </source>
</evidence>
<accession>A0AAV9CVK6</accession>
<name>A0AAV9CVK6_ACOCL</name>
<proteinExistence type="predicted"/>
<reference evidence="3" key="2">
    <citation type="submission" date="2023-06" db="EMBL/GenBank/DDBJ databases">
        <authorList>
            <person name="Ma L."/>
            <person name="Liu K.-W."/>
            <person name="Li Z."/>
            <person name="Hsiao Y.-Y."/>
            <person name="Qi Y."/>
            <person name="Fu T."/>
            <person name="Tang G."/>
            <person name="Zhang D."/>
            <person name="Sun W.-H."/>
            <person name="Liu D.-K."/>
            <person name="Li Y."/>
            <person name="Chen G.-Z."/>
            <person name="Liu X.-D."/>
            <person name="Liao X.-Y."/>
            <person name="Jiang Y.-T."/>
            <person name="Yu X."/>
            <person name="Hao Y."/>
            <person name="Huang J."/>
            <person name="Zhao X.-W."/>
            <person name="Ke S."/>
            <person name="Chen Y.-Y."/>
            <person name="Wu W.-L."/>
            <person name="Hsu J.-L."/>
            <person name="Lin Y.-F."/>
            <person name="Huang M.-D."/>
            <person name="Li C.-Y."/>
            <person name="Huang L."/>
            <person name="Wang Z.-W."/>
            <person name="Zhao X."/>
            <person name="Zhong W.-Y."/>
            <person name="Peng D.-H."/>
            <person name="Ahmad S."/>
            <person name="Lan S."/>
            <person name="Zhang J.-S."/>
            <person name="Tsai W.-C."/>
            <person name="Van De Peer Y."/>
            <person name="Liu Z.-J."/>
        </authorList>
    </citation>
    <scope>NUCLEOTIDE SEQUENCE</scope>
    <source>
        <strain evidence="3">CP</strain>
        <tissue evidence="3">Leaves</tissue>
    </source>
</reference>
<feature type="coiled-coil region" evidence="1">
    <location>
        <begin position="201"/>
        <end position="256"/>
    </location>
</feature>
<dbReference type="EMBL" id="JAUJYO010000017">
    <property type="protein sequence ID" value="KAK1292920.1"/>
    <property type="molecule type" value="Genomic_DNA"/>
</dbReference>
<dbReference type="Proteomes" id="UP001180020">
    <property type="component" value="Unassembled WGS sequence"/>
</dbReference>
<evidence type="ECO:0000313" key="3">
    <source>
        <dbReference type="EMBL" id="KAK1292920.1"/>
    </source>
</evidence>
<evidence type="ECO:0000256" key="1">
    <source>
        <dbReference type="SAM" id="Coils"/>
    </source>
</evidence>
<dbReference type="AlphaFoldDB" id="A0AAV9CVK6"/>
<comment type="caution">
    <text evidence="3">The sequence shown here is derived from an EMBL/GenBank/DDBJ whole genome shotgun (WGS) entry which is preliminary data.</text>
</comment>
<reference evidence="3" key="1">
    <citation type="journal article" date="2023" name="Nat. Commun.">
        <title>Diploid and tetraploid genomes of Acorus and the evolution of monocots.</title>
        <authorList>
            <person name="Ma L."/>
            <person name="Liu K.W."/>
            <person name="Li Z."/>
            <person name="Hsiao Y.Y."/>
            <person name="Qi Y."/>
            <person name="Fu T."/>
            <person name="Tang G.D."/>
            <person name="Zhang D."/>
            <person name="Sun W.H."/>
            <person name="Liu D.K."/>
            <person name="Li Y."/>
            <person name="Chen G.Z."/>
            <person name="Liu X.D."/>
            <person name="Liao X.Y."/>
            <person name="Jiang Y.T."/>
            <person name="Yu X."/>
            <person name="Hao Y."/>
            <person name="Huang J."/>
            <person name="Zhao X.W."/>
            <person name="Ke S."/>
            <person name="Chen Y.Y."/>
            <person name="Wu W.L."/>
            <person name="Hsu J.L."/>
            <person name="Lin Y.F."/>
            <person name="Huang M.D."/>
            <person name="Li C.Y."/>
            <person name="Huang L."/>
            <person name="Wang Z.W."/>
            <person name="Zhao X."/>
            <person name="Zhong W.Y."/>
            <person name="Peng D.H."/>
            <person name="Ahmad S."/>
            <person name="Lan S."/>
            <person name="Zhang J.S."/>
            <person name="Tsai W.C."/>
            <person name="Van de Peer Y."/>
            <person name="Liu Z.J."/>
        </authorList>
    </citation>
    <scope>NUCLEOTIDE SEQUENCE</scope>
    <source>
        <strain evidence="3">CP</strain>
    </source>
</reference>
<feature type="region of interest" description="Disordered" evidence="2">
    <location>
        <begin position="28"/>
        <end position="99"/>
    </location>
</feature>
<evidence type="ECO:0000256" key="2">
    <source>
        <dbReference type="SAM" id="MobiDB-lite"/>
    </source>
</evidence>
<feature type="compositionally biased region" description="Basic and acidic residues" evidence="2">
    <location>
        <begin position="78"/>
        <end position="92"/>
    </location>
</feature>
<organism evidence="3 4">
    <name type="scientific">Acorus calamus</name>
    <name type="common">Sweet flag</name>
    <dbReference type="NCBI Taxonomy" id="4465"/>
    <lineage>
        <taxon>Eukaryota</taxon>
        <taxon>Viridiplantae</taxon>
        <taxon>Streptophyta</taxon>
        <taxon>Embryophyta</taxon>
        <taxon>Tracheophyta</taxon>
        <taxon>Spermatophyta</taxon>
        <taxon>Magnoliopsida</taxon>
        <taxon>Liliopsida</taxon>
        <taxon>Acoraceae</taxon>
        <taxon>Acorus</taxon>
    </lineage>
</organism>
<sequence length="329" mass="37173">MSRWTSQLSIDNLEPNLREIQDLGKKSTELIGTATEEHDSENGVDDSDANTNGGTPIDASHGEGINIAPNNEEMGSEDAEKDRGVDPSEKDNQNYNGNVSDFVSYGNELDIGDGCDDEDDVSSHGAECRVDSGQSPVHVQASSIKQALEAEIDELKVTITTHAKEMLVLLEDNRNLTKTWKTNVRNLNSLFHECAYLRRKNRGLDEQLDILKHENAKLKEAIHIKESEISKFNLERAEYERVIREQEKTISDVKDDASVHNVTHKAAIDVEIICLKEEIIENNHIISQQRRLIEDLQSQRPTEEYRALQIVLLQTRYPVVECVDLENEE</sequence>
<protein>
    <submittedName>
        <fullName evidence="3">Uncharacterized protein</fullName>
    </submittedName>
</protein>
<keyword evidence="1" id="KW-0175">Coiled coil</keyword>